<dbReference type="OrthoDB" id="7744082at2"/>
<dbReference type="Gene3D" id="1.20.120.20">
    <property type="entry name" value="Apolipoprotein"/>
    <property type="match status" value="1"/>
</dbReference>
<reference evidence="2 3" key="1">
    <citation type="submission" date="2016-10" db="EMBL/GenBank/DDBJ databases">
        <authorList>
            <person name="de Groot N.N."/>
        </authorList>
    </citation>
    <scope>NUCLEOTIDE SEQUENCE [LARGE SCALE GENOMIC DNA]</scope>
    <source>
        <strain evidence="2 3">DSM 16199</strain>
    </source>
</reference>
<accession>A0A1I4DJM7</accession>
<dbReference type="RefSeq" id="WP_090186389.1">
    <property type="nucleotide sequence ID" value="NZ_FOTF01000004.1"/>
</dbReference>
<feature type="region of interest" description="Disordered" evidence="1">
    <location>
        <begin position="145"/>
        <end position="178"/>
    </location>
</feature>
<dbReference type="STRING" id="195913.SAMN04488004_104157"/>
<organism evidence="2 3">
    <name type="scientific">Loktanella salsilacus</name>
    <dbReference type="NCBI Taxonomy" id="195913"/>
    <lineage>
        <taxon>Bacteria</taxon>
        <taxon>Pseudomonadati</taxon>
        <taxon>Pseudomonadota</taxon>
        <taxon>Alphaproteobacteria</taxon>
        <taxon>Rhodobacterales</taxon>
        <taxon>Roseobacteraceae</taxon>
        <taxon>Loktanella</taxon>
    </lineage>
</organism>
<protein>
    <submittedName>
        <fullName evidence="2">Uncharacterized protein</fullName>
    </submittedName>
</protein>
<keyword evidence="3" id="KW-1185">Reference proteome</keyword>
<feature type="region of interest" description="Disordered" evidence="1">
    <location>
        <begin position="1"/>
        <end position="26"/>
    </location>
</feature>
<dbReference type="EMBL" id="FOTF01000004">
    <property type="protein sequence ID" value="SFK92950.1"/>
    <property type="molecule type" value="Genomic_DNA"/>
</dbReference>
<proteinExistence type="predicted"/>
<evidence type="ECO:0000313" key="2">
    <source>
        <dbReference type="EMBL" id="SFK92950.1"/>
    </source>
</evidence>
<feature type="compositionally biased region" description="Basic and acidic residues" evidence="1">
    <location>
        <begin position="11"/>
        <end position="24"/>
    </location>
</feature>
<evidence type="ECO:0000256" key="1">
    <source>
        <dbReference type="SAM" id="MobiDB-lite"/>
    </source>
</evidence>
<name>A0A1I4DJM7_9RHOB</name>
<dbReference type="AlphaFoldDB" id="A0A1I4DJM7"/>
<feature type="compositionally biased region" description="Basic and acidic residues" evidence="1">
    <location>
        <begin position="159"/>
        <end position="178"/>
    </location>
</feature>
<dbReference type="Proteomes" id="UP000199550">
    <property type="component" value="Unassembled WGS sequence"/>
</dbReference>
<evidence type="ECO:0000313" key="3">
    <source>
        <dbReference type="Proteomes" id="UP000199550"/>
    </source>
</evidence>
<sequence>MTDIKNTVDAAARDAKSAAHDASAEAKSVVNDVAEQAKSVAHDAKETIKSEVNARADAAKGAAAQEVNNVASALRKAANESRTGSPQERTFGQIADTLADASDAISNKDLGTALSDVGHFARRNPLVFLAGAALAGFAVSRFAKASERNGTATAQPDYHGSDDFMPPRHGNADTDGRG</sequence>
<gene>
    <name evidence="2" type="ORF">SAMN04488004_104157</name>
</gene>